<keyword evidence="1" id="KW-0472">Membrane</keyword>
<feature type="transmembrane region" description="Helical" evidence="1">
    <location>
        <begin position="122"/>
        <end position="145"/>
    </location>
</feature>
<accession>A0A6G0TBQ6</accession>
<organism evidence="2 3">
    <name type="scientific">Aphis glycines</name>
    <name type="common">Soybean aphid</name>
    <dbReference type="NCBI Taxonomy" id="307491"/>
    <lineage>
        <taxon>Eukaryota</taxon>
        <taxon>Metazoa</taxon>
        <taxon>Ecdysozoa</taxon>
        <taxon>Arthropoda</taxon>
        <taxon>Hexapoda</taxon>
        <taxon>Insecta</taxon>
        <taxon>Pterygota</taxon>
        <taxon>Neoptera</taxon>
        <taxon>Paraneoptera</taxon>
        <taxon>Hemiptera</taxon>
        <taxon>Sternorrhyncha</taxon>
        <taxon>Aphidomorpha</taxon>
        <taxon>Aphidoidea</taxon>
        <taxon>Aphididae</taxon>
        <taxon>Aphidini</taxon>
        <taxon>Aphis</taxon>
        <taxon>Aphis</taxon>
    </lineage>
</organism>
<evidence type="ECO:0000256" key="1">
    <source>
        <dbReference type="SAM" id="Phobius"/>
    </source>
</evidence>
<dbReference type="AlphaFoldDB" id="A0A6G0TBQ6"/>
<dbReference type="EMBL" id="VYZN01000044">
    <property type="protein sequence ID" value="KAE9529735.1"/>
    <property type="molecule type" value="Genomic_DNA"/>
</dbReference>
<protein>
    <submittedName>
        <fullName evidence="2">Uncharacterized protein</fullName>
    </submittedName>
</protein>
<name>A0A6G0TBQ6_APHGL</name>
<comment type="caution">
    <text evidence="2">The sequence shown here is derived from an EMBL/GenBank/DDBJ whole genome shotgun (WGS) entry which is preliminary data.</text>
</comment>
<keyword evidence="1" id="KW-1133">Transmembrane helix</keyword>
<gene>
    <name evidence="2" type="ORF">AGLY_011831</name>
</gene>
<proteinExistence type="predicted"/>
<reference evidence="2 3" key="1">
    <citation type="submission" date="2019-08" db="EMBL/GenBank/DDBJ databases">
        <title>The genome of the soybean aphid Biotype 1, its phylome, world population structure and adaptation to the North American continent.</title>
        <authorList>
            <person name="Giordano R."/>
            <person name="Donthu R.K."/>
            <person name="Hernandez A.G."/>
            <person name="Wright C.L."/>
            <person name="Zimin A.V."/>
        </authorList>
    </citation>
    <scope>NUCLEOTIDE SEQUENCE [LARGE SCALE GENOMIC DNA]</scope>
    <source>
        <tissue evidence="2">Whole aphids</tissue>
    </source>
</reference>
<keyword evidence="1" id="KW-0812">Transmembrane</keyword>
<evidence type="ECO:0000313" key="2">
    <source>
        <dbReference type="EMBL" id="KAE9529735.1"/>
    </source>
</evidence>
<keyword evidence="3" id="KW-1185">Reference proteome</keyword>
<evidence type="ECO:0000313" key="3">
    <source>
        <dbReference type="Proteomes" id="UP000475862"/>
    </source>
</evidence>
<sequence length="177" mass="20501">MLTKMQYDSLKYEQNYNSHYRATIKTNHKEPCISFQKSPYTMHKCTPPPNKIPGGAYGYNMNEEGDNIECHMNLLCGNRKIFINRCLLHAYGFLYYIFTLLKDLSIDGLYSLIKIILVKGTYITRLIILAVKVSLLNLVIVDTFNEKNHYSRIIRGICLSMNALPPYSANNREYTIN</sequence>
<dbReference type="Proteomes" id="UP000475862">
    <property type="component" value="Unassembled WGS sequence"/>
</dbReference>
<feature type="transmembrane region" description="Helical" evidence="1">
    <location>
        <begin position="82"/>
        <end position="102"/>
    </location>
</feature>